<sequence length="402" mass="43566">MTTDATVRSATTADLDALAELHGLAGPGLGAPPPDTSEGVRLAEVGSVPVAYLVVERPPGSHVFLSSLVVHPERRSHGDEKLLIADVLQEAKGRDVRDRPAVSMQVAVDDTDLLHALFEQGFVGRRALDNLFAPGRHGLYCVYKSRYEYLDPDERYLLALTSWQAIQRLIDEESYAVTGAYHLGGRRVLEVARFENEDIATLQSDESMAGIAFAAGILAAITFVLGFSFTSGKYPDDIKVLLLGAALTTTLALIIYANTSGELARLRSNAFVDNMKWGNVLSEYGGVLPFVVSLEVTYAQLTPSWVPALITGGVASVALGCYFRSGFSLASRFTQSVWTHLLTAVIVIAPAAGAVVVRYSPISWPWTLAFAGSLIAQSTVFLFARRSEAGTRDGMQRWQIRR</sequence>
<dbReference type="SUPFAM" id="SSF55729">
    <property type="entry name" value="Acyl-CoA N-acyltransferases (Nat)"/>
    <property type="match status" value="1"/>
</dbReference>
<dbReference type="InterPro" id="IPR000182">
    <property type="entry name" value="GNAT_dom"/>
</dbReference>
<evidence type="ECO:0000313" key="3">
    <source>
        <dbReference type="EMBL" id="SHN46402.1"/>
    </source>
</evidence>
<gene>
    <name evidence="3" type="ORF">SAMN05443668_11589</name>
</gene>
<dbReference type="Proteomes" id="UP000184440">
    <property type="component" value="Unassembled WGS sequence"/>
</dbReference>
<dbReference type="OrthoDB" id="7057833at2"/>
<feature type="transmembrane region" description="Helical" evidence="1">
    <location>
        <begin position="240"/>
        <end position="257"/>
    </location>
</feature>
<keyword evidence="1" id="KW-0472">Membrane</keyword>
<evidence type="ECO:0000259" key="2">
    <source>
        <dbReference type="PROSITE" id="PS51186"/>
    </source>
</evidence>
<protein>
    <recommendedName>
        <fullName evidence="2">N-acetyltransferase domain-containing protein</fullName>
    </recommendedName>
</protein>
<evidence type="ECO:0000256" key="1">
    <source>
        <dbReference type="SAM" id="Phobius"/>
    </source>
</evidence>
<organism evidence="3 4">
    <name type="scientific">Cryptosporangium aurantiacum</name>
    <dbReference type="NCBI Taxonomy" id="134849"/>
    <lineage>
        <taxon>Bacteria</taxon>
        <taxon>Bacillati</taxon>
        <taxon>Actinomycetota</taxon>
        <taxon>Actinomycetes</taxon>
        <taxon>Cryptosporangiales</taxon>
        <taxon>Cryptosporangiaceae</taxon>
        <taxon>Cryptosporangium</taxon>
    </lineage>
</organism>
<dbReference type="InterPro" id="IPR016181">
    <property type="entry name" value="Acyl_CoA_acyltransferase"/>
</dbReference>
<dbReference type="GO" id="GO:0016747">
    <property type="term" value="F:acyltransferase activity, transferring groups other than amino-acyl groups"/>
    <property type="evidence" value="ECO:0007669"/>
    <property type="project" value="InterPro"/>
</dbReference>
<evidence type="ECO:0000313" key="4">
    <source>
        <dbReference type="Proteomes" id="UP000184440"/>
    </source>
</evidence>
<keyword evidence="4" id="KW-1185">Reference proteome</keyword>
<dbReference type="STRING" id="134849.SAMN05443668_11589"/>
<reference evidence="3 4" key="1">
    <citation type="submission" date="2016-11" db="EMBL/GenBank/DDBJ databases">
        <authorList>
            <person name="Jaros S."/>
            <person name="Januszkiewicz K."/>
            <person name="Wedrychowicz H."/>
        </authorList>
    </citation>
    <scope>NUCLEOTIDE SEQUENCE [LARGE SCALE GENOMIC DNA]</scope>
    <source>
        <strain evidence="3 4">DSM 46144</strain>
    </source>
</reference>
<dbReference type="AlphaFoldDB" id="A0A1M7RJQ9"/>
<feature type="transmembrane region" description="Helical" evidence="1">
    <location>
        <begin position="305"/>
        <end position="325"/>
    </location>
</feature>
<feature type="transmembrane region" description="Helical" evidence="1">
    <location>
        <begin position="337"/>
        <end position="357"/>
    </location>
</feature>
<feature type="transmembrane region" description="Helical" evidence="1">
    <location>
        <begin position="208"/>
        <end position="228"/>
    </location>
</feature>
<keyword evidence="1" id="KW-1133">Transmembrane helix</keyword>
<dbReference type="Gene3D" id="3.40.630.30">
    <property type="match status" value="1"/>
</dbReference>
<name>A0A1M7RJQ9_9ACTN</name>
<proteinExistence type="predicted"/>
<dbReference type="RefSeq" id="WP_073263357.1">
    <property type="nucleotide sequence ID" value="NZ_FRCS01000015.1"/>
</dbReference>
<dbReference type="EMBL" id="FRCS01000015">
    <property type="protein sequence ID" value="SHN46402.1"/>
    <property type="molecule type" value="Genomic_DNA"/>
</dbReference>
<keyword evidence="1" id="KW-0812">Transmembrane</keyword>
<accession>A0A1M7RJQ9</accession>
<dbReference type="PROSITE" id="PS51186">
    <property type="entry name" value="GNAT"/>
    <property type="match status" value="1"/>
</dbReference>
<feature type="transmembrane region" description="Helical" evidence="1">
    <location>
        <begin position="363"/>
        <end position="384"/>
    </location>
</feature>
<feature type="domain" description="N-acetyltransferase" evidence="2">
    <location>
        <begin position="5"/>
        <end position="154"/>
    </location>
</feature>